<dbReference type="EMBL" id="MU006090">
    <property type="protein sequence ID" value="KAF2842222.1"/>
    <property type="molecule type" value="Genomic_DNA"/>
</dbReference>
<feature type="region of interest" description="Disordered" evidence="1">
    <location>
        <begin position="86"/>
        <end position="150"/>
    </location>
</feature>
<gene>
    <name evidence="2" type="ORF">M501DRAFT_1013577</name>
</gene>
<dbReference type="PANTHER" id="PTHR40422:SF1">
    <property type="entry name" value="TRANSLATION MACHINERY-ASSOCIATED PROTEIN 17"/>
    <property type="match status" value="1"/>
</dbReference>
<reference evidence="2" key="1">
    <citation type="journal article" date="2020" name="Stud. Mycol.">
        <title>101 Dothideomycetes genomes: a test case for predicting lifestyles and emergence of pathogens.</title>
        <authorList>
            <person name="Haridas S."/>
            <person name="Albert R."/>
            <person name="Binder M."/>
            <person name="Bloem J."/>
            <person name="Labutti K."/>
            <person name="Salamov A."/>
            <person name="Andreopoulos B."/>
            <person name="Baker S."/>
            <person name="Barry K."/>
            <person name="Bills G."/>
            <person name="Bluhm B."/>
            <person name="Cannon C."/>
            <person name="Castanera R."/>
            <person name="Culley D."/>
            <person name="Daum C."/>
            <person name="Ezra D."/>
            <person name="Gonzalez J."/>
            <person name="Henrissat B."/>
            <person name="Kuo A."/>
            <person name="Liang C."/>
            <person name="Lipzen A."/>
            <person name="Lutzoni F."/>
            <person name="Magnuson J."/>
            <person name="Mondo S."/>
            <person name="Nolan M."/>
            <person name="Ohm R."/>
            <person name="Pangilinan J."/>
            <person name="Park H.-J."/>
            <person name="Ramirez L."/>
            <person name="Alfaro M."/>
            <person name="Sun H."/>
            <person name="Tritt A."/>
            <person name="Yoshinaga Y."/>
            <person name="Zwiers L.-H."/>
            <person name="Turgeon B."/>
            <person name="Goodwin S."/>
            <person name="Spatafora J."/>
            <person name="Crous P."/>
            <person name="Grigoriev I."/>
        </authorList>
    </citation>
    <scope>NUCLEOTIDE SEQUENCE</scope>
    <source>
        <strain evidence="2">CBS 101060</strain>
    </source>
</reference>
<protein>
    <submittedName>
        <fullName evidence="2">Uncharacterized protein</fullName>
    </submittedName>
</protein>
<dbReference type="OrthoDB" id="548474at2759"/>
<feature type="compositionally biased region" description="Basic and acidic residues" evidence="1">
    <location>
        <begin position="107"/>
        <end position="135"/>
    </location>
</feature>
<dbReference type="GO" id="GO:0030674">
    <property type="term" value="F:protein-macromolecule adaptor activity"/>
    <property type="evidence" value="ECO:0007669"/>
    <property type="project" value="TreeGrafter"/>
</dbReference>
<dbReference type="InterPro" id="IPR038966">
    <property type="entry name" value="TMA17"/>
</dbReference>
<evidence type="ECO:0000313" key="3">
    <source>
        <dbReference type="Proteomes" id="UP000799429"/>
    </source>
</evidence>
<keyword evidence="3" id="KW-1185">Reference proteome</keyword>
<dbReference type="PANTHER" id="PTHR40422">
    <property type="entry name" value="TRANSLATION MACHINERY-ASSOCIATED PROTEIN 17"/>
    <property type="match status" value="1"/>
</dbReference>
<organism evidence="2 3">
    <name type="scientific">Patellaria atrata CBS 101060</name>
    <dbReference type="NCBI Taxonomy" id="1346257"/>
    <lineage>
        <taxon>Eukaryota</taxon>
        <taxon>Fungi</taxon>
        <taxon>Dikarya</taxon>
        <taxon>Ascomycota</taxon>
        <taxon>Pezizomycotina</taxon>
        <taxon>Dothideomycetes</taxon>
        <taxon>Dothideomycetes incertae sedis</taxon>
        <taxon>Patellariales</taxon>
        <taxon>Patellariaceae</taxon>
        <taxon>Patellaria</taxon>
    </lineage>
</organism>
<dbReference type="GO" id="GO:0070682">
    <property type="term" value="P:proteasome regulatory particle assembly"/>
    <property type="evidence" value="ECO:0007669"/>
    <property type="project" value="InterPro"/>
</dbReference>
<accession>A0A9P4SGS1</accession>
<name>A0A9P4SGS1_9PEZI</name>
<evidence type="ECO:0000256" key="1">
    <source>
        <dbReference type="SAM" id="MobiDB-lite"/>
    </source>
</evidence>
<proteinExistence type="predicted"/>
<comment type="caution">
    <text evidence="2">The sequence shown here is derived from an EMBL/GenBank/DDBJ whole genome shotgun (WGS) entry which is preliminary data.</text>
</comment>
<evidence type="ECO:0000313" key="2">
    <source>
        <dbReference type="EMBL" id="KAF2842222.1"/>
    </source>
</evidence>
<dbReference type="Proteomes" id="UP000799429">
    <property type="component" value="Unassembled WGS sequence"/>
</dbReference>
<dbReference type="AlphaFoldDB" id="A0A9P4SGS1"/>
<sequence length="150" mass="16398">MSADALPITPARFAAALPDLSLASLYAKAAELRNSIAHLQSSNSQLEPFAIDGDVDCYEAIQENKVVIERMLERIELLKREVEERGVRWVEPGEGNKEEDVNGTAEGGDRAAEGREGGETRADGAGGAREREQRQNGESQQREEDDGVFL</sequence>